<dbReference type="PANTHER" id="PTHR42686:SF1">
    <property type="entry name" value="GH17980P-RELATED"/>
    <property type="match status" value="1"/>
</dbReference>
<dbReference type="EMBL" id="JBHSMG010000002">
    <property type="protein sequence ID" value="MFC5502711.1"/>
    <property type="molecule type" value="Genomic_DNA"/>
</dbReference>
<dbReference type="InterPro" id="IPR023210">
    <property type="entry name" value="NADP_OxRdtase_dom"/>
</dbReference>
<keyword evidence="3" id="KW-1185">Reference proteome</keyword>
<dbReference type="InterPro" id="IPR020471">
    <property type="entry name" value="AKR"/>
</dbReference>
<dbReference type="Proteomes" id="UP001596039">
    <property type="component" value="Unassembled WGS sequence"/>
</dbReference>
<evidence type="ECO:0000259" key="1">
    <source>
        <dbReference type="Pfam" id="PF00248"/>
    </source>
</evidence>
<comment type="caution">
    <text evidence="2">The sequence shown here is derived from an EMBL/GenBank/DDBJ whole genome shotgun (WGS) entry which is preliminary data.</text>
</comment>
<dbReference type="SUPFAM" id="SSF51430">
    <property type="entry name" value="NAD(P)-linked oxidoreductase"/>
    <property type="match status" value="1"/>
</dbReference>
<gene>
    <name evidence="2" type="ORF">ACFPJ4_10725</name>
</gene>
<dbReference type="RefSeq" id="WP_386740404.1">
    <property type="nucleotide sequence ID" value="NZ_JBHSMG010000002.1"/>
</dbReference>
<protein>
    <submittedName>
        <fullName evidence="2">Aldo/keto reductase</fullName>
    </submittedName>
</protein>
<feature type="domain" description="NADP-dependent oxidoreductase" evidence="1">
    <location>
        <begin position="17"/>
        <end position="312"/>
    </location>
</feature>
<evidence type="ECO:0000313" key="2">
    <source>
        <dbReference type="EMBL" id="MFC5502711.1"/>
    </source>
</evidence>
<dbReference type="InterPro" id="IPR036812">
    <property type="entry name" value="NAD(P)_OxRdtase_dom_sf"/>
</dbReference>
<sequence>MRLGSSLAAGVPPLPFLGFGGAPIGNLRTAVTDAEATAAIRRAWDRGIRYFDTAPHYGLGLSERRLGEVLPGLPRTQLVLSTKIGRLIVPNPHPADQDDDGFAVPGDLTRVWDFSLPGAERSLAESLERLRVDAVDIAFVHDPDQAGPGALEEGVRSLAALKQAGAVRAIGVGTNSTSGLAELIGNGSIDVIMLANRYTLVEHSALETVLDPAARAGVPVIAVGIYGTGLLATARPTPDASYEHRPADAEIVRRAHALAEICESHGVELPAAALAFPMLHPAVAGVVVGMRSAREVDENVDRAEVDIPAALWSDLAAEGLIPPGAVRSLEVAEGKASNPR</sequence>
<organism evidence="2 3">
    <name type="scientific">Lysinimonas soli</name>
    <dbReference type="NCBI Taxonomy" id="1074233"/>
    <lineage>
        <taxon>Bacteria</taxon>
        <taxon>Bacillati</taxon>
        <taxon>Actinomycetota</taxon>
        <taxon>Actinomycetes</taxon>
        <taxon>Micrococcales</taxon>
        <taxon>Microbacteriaceae</taxon>
        <taxon>Lysinimonas</taxon>
    </lineage>
</organism>
<name>A0ABW0NQA0_9MICO</name>
<dbReference type="PANTHER" id="PTHR42686">
    <property type="entry name" value="GH17980P-RELATED"/>
    <property type="match status" value="1"/>
</dbReference>
<dbReference type="Gene3D" id="3.20.20.100">
    <property type="entry name" value="NADP-dependent oxidoreductase domain"/>
    <property type="match status" value="1"/>
</dbReference>
<accession>A0ABW0NQA0</accession>
<dbReference type="Pfam" id="PF00248">
    <property type="entry name" value="Aldo_ket_red"/>
    <property type="match status" value="1"/>
</dbReference>
<reference evidence="3" key="1">
    <citation type="journal article" date="2019" name="Int. J. Syst. Evol. Microbiol.">
        <title>The Global Catalogue of Microorganisms (GCM) 10K type strain sequencing project: providing services to taxonomists for standard genome sequencing and annotation.</title>
        <authorList>
            <consortium name="The Broad Institute Genomics Platform"/>
            <consortium name="The Broad Institute Genome Sequencing Center for Infectious Disease"/>
            <person name="Wu L."/>
            <person name="Ma J."/>
        </authorList>
    </citation>
    <scope>NUCLEOTIDE SEQUENCE [LARGE SCALE GENOMIC DNA]</scope>
    <source>
        <strain evidence="3">CGMCC 4.6997</strain>
    </source>
</reference>
<proteinExistence type="predicted"/>
<evidence type="ECO:0000313" key="3">
    <source>
        <dbReference type="Proteomes" id="UP001596039"/>
    </source>
</evidence>
<dbReference type="CDD" id="cd19152">
    <property type="entry name" value="AKR_AKR15A"/>
    <property type="match status" value="1"/>
</dbReference>